<dbReference type="EMBL" id="JAUZMZ010000005">
    <property type="protein sequence ID" value="MEE2030886.1"/>
    <property type="molecule type" value="Genomic_DNA"/>
</dbReference>
<dbReference type="Proteomes" id="UP001331936">
    <property type="component" value="Unassembled WGS sequence"/>
</dbReference>
<accession>A0ABU7JLH0</accession>
<sequence>MLKTGARLRSQVCTTEVIVVRADNPPAALNCGGHPMIEIGKPVTEGLTIDSAFAAGSVLGKRYRDAEATVEILVTKPGSGSPALGDQLLELKTAQPLPSSD</sequence>
<gene>
    <name evidence="2" type="ORF">Q8814_01935</name>
</gene>
<evidence type="ECO:0000313" key="3">
    <source>
        <dbReference type="Proteomes" id="UP001331936"/>
    </source>
</evidence>
<reference evidence="2 3" key="1">
    <citation type="submission" date="2023-08" db="EMBL/GenBank/DDBJ databases">
        <authorList>
            <person name="Girao M."/>
            <person name="Carvalho M.F."/>
        </authorList>
    </citation>
    <scope>NUCLEOTIDE SEQUENCE [LARGE SCALE GENOMIC DNA]</scope>
    <source>
        <strain evidence="2 3">CC-R104</strain>
    </source>
</reference>
<evidence type="ECO:0000313" key="2">
    <source>
        <dbReference type="EMBL" id="MEE2030886.1"/>
    </source>
</evidence>
<evidence type="ECO:0000256" key="1">
    <source>
        <dbReference type="SAM" id="MobiDB-lite"/>
    </source>
</evidence>
<protein>
    <submittedName>
        <fullName evidence="2">Uncharacterized protein</fullName>
    </submittedName>
</protein>
<feature type="region of interest" description="Disordered" evidence="1">
    <location>
        <begin position="78"/>
        <end position="101"/>
    </location>
</feature>
<comment type="caution">
    <text evidence="2">The sequence shown here is derived from an EMBL/GenBank/DDBJ whole genome shotgun (WGS) entry which is preliminary data.</text>
</comment>
<keyword evidence="3" id="KW-1185">Reference proteome</keyword>
<proteinExistence type="predicted"/>
<name>A0ABU7JLH0_9NOCA</name>
<dbReference type="RefSeq" id="WP_330150304.1">
    <property type="nucleotide sequence ID" value="NZ_JAUZMZ010000005.1"/>
</dbReference>
<organism evidence="2 3">
    <name type="scientific">Rhodococcus chondri</name>
    <dbReference type="NCBI Taxonomy" id="3065941"/>
    <lineage>
        <taxon>Bacteria</taxon>
        <taxon>Bacillati</taxon>
        <taxon>Actinomycetota</taxon>
        <taxon>Actinomycetes</taxon>
        <taxon>Mycobacteriales</taxon>
        <taxon>Nocardiaceae</taxon>
        <taxon>Rhodococcus</taxon>
    </lineage>
</organism>